<dbReference type="PANTHER" id="PTHR30383">
    <property type="entry name" value="THIOESTERASE 1/PROTEASE 1/LYSOPHOSPHOLIPASE L1"/>
    <property type="match status" value="1"/>
</dbReference>
<dbReference type="InterPro" id="IPR057572">
    <property type="entry name" value="NonGDSL"/>
</dbReference>
<dbReference type="InterPro" id="IPR036514">
    <property type="entry name" value="SGNH_hydro_sf"/>
</dbReference>
<protein>
    <submittedName>
        <fullName evidence="1">Lysophospholipase L1-like esterase</fullName>
    </submittedName>
</protein>
<organism evidence="1 2">
    <name type="scientific">Deinococcus peraridilitoris (strain DSM 19664 / LMG 22246 / CIP 109416 / KR-200)</name>
    <dbReference type="NCBI Taxonomy" id="937777"/>
    <lineage>
        <taxon>Bacteria</taxon>
        <taxon>Thermotogati</taxon>
        <taxon>Deinococcota</taxon>
        <taxon>Deinococci</taxon>
        <taxon>Deinococcales</taxon>
        <taxon>Deinococcaceae</taxon>
        <taxon>Deinococcus</taxon>
    </lineage>
</organism>
<dbReference type="OrthoDB" id="9794725at2"/>
<dbReference type="AlphaFoldDB" id="K9ZZN4"/>
<proteinExistence type="predicted"/>
<dbReference type="STRING" id="937777.Deipe_0631"/>
<name>K9ZZN4_DEIPD</name>
<dbReference type="SUPFAM" id="SSF52266">
    <property type="entry name" value="SGNH hydrolase"/>
    <property type="match status" value="1"/>
</dbReference>
<reference evidence="2" key="1">
    <citation type="submission" date="2012-03" db="EMBL/GenBank/DDBJ databases">
        <title>Complete sequence of chromosome of Deinococcus peraridilitoris DSM 19664.</title>
        <authorList>
            <person name="Lucas S."/>
            <person name="Copeland A."/>
            <person name="Lapidus A."/>
            <person name="Glavina del Rio T."/>
            <person name="Dalin E."/>
            <person name="Tice H."/>
            <person name="Bruce D."/>
            <person name="Goodwin L."/>
            <person name="Pitluck S."/>
            <person name="Peters L."/>
            <person name="Mikhailova N."/>
            <person name="Lu M."/>
            <person name="Kyrpides N."/>
            <person name="Mavromatis K."/>
            <person name="Ivanova N."/>
            <person name="Brettin T."/>
            <person name="Detter J.C."/>
            <person name="Han C."/>
            <person name="Larimer F."/>
            <person name="Land M."/>
            <person name="Hauser L."/>
            <person name="Markowitz V."/>
            <person name="Cheng J.-F."/>
            <person name="Hugenholtz P."/>
            <person name="Woyke T."/>
            <person name="Wu D."/>
            <person name="Pukall R."/>
            <person name="Steenblock K."/>
            <person name="Brambilla E."/>
            <person name="Klenk H.-P."/>
            <person name="Eisen J.A."/>
        </authorList>
    </citation>
    <scope>NUCLEOTIDE SEQUENCE [LARGE SCALE GENOMIC DNA]</scope>
    <source>
        <strain evidence="2">DSM 19664 / LMG 22246 / CIP 109416 / KR-200</strain>
    </source>
</reference>
<dbReference type="Gene3D" id="3.40.50.1110">
    <property type="entry name" value="SGNH hydrolase"/>
    <property type="match status" value="1"/>
</dbReference>
<evidence type="ECO:0000313" key="2">
    <source>
        <dbReference type="Proteomes" id="UP000010467"/>
    </source>
</evidence>
<dbReference type="eggNOG" id="COG2755">
    <property type="taxonomic scope" value="Bacteria"/>
</dbReference>
<dbReference type="KEGG" id="dpd:Deipe_0631"/>
<dbReference type="RefSeq" id="WP_015234530.1">
    <property type="nucleotide sequence ID" value="NC_019793.1"/>
</dbReference>
<gene>
    <name evidence="1" type="ordered locus">Deipe_0631</name>
</gene>
<dbReference type="Proteomes" id="UP000010467">
    <property type="component" value="Chromosome"/>
</dbReference>
<dbReference type="PANTHER" id="PTHR30383:SF5">
    <property type="entry name" value="SGNH HYDROLASE-TYPE ESTERASE DOMAIN-CONTAINING PROTEIN"/>
    <property type="match status" value="1"/>
</dbReference>
<keyword evidence="2" id="KW-1185">Reference proteome</keyword>
<dbReference type="GO" id="GO:0004622">
    <property type="term" value="F:phosphatidylcholine lysophospholipase activity"/>
    <property type="evidence" value="ECO:0007669"/>
    <property type="project" value="TreeGrafter"/>
</dbReference>
<dbReference type="InterPro" id="IPR051532">
    <property type="entry name" value="Ester_Hydrolysis_Enzymes"/>
</dbReference>
<dbReference type="EMBL" id="CP003382">
    <property type="protein sequence ID" value="AFZ66220.1"/>
    <property type="molecule type" value="Genomic_DNA"/>
</dbReference>
<dbReference type="HOGENOM" id="CLU_065317_1_0_0"/>
<evidence type="ECO:0000313" key="1">
    <source>
        <dbReference type="EMBL" id="AFZ66220.1"/>
    </source>
</evidence>
<dbReference type="Pfam" id="PF25182">
    <property type="entry name" value="NonGDSL"/>
    <property type="match status" value="1"/>
</dbReference>
<accession>K9ZZN4</accession>
<dbReference type="PATRIC" id="fig|937777.3.peg.634"/>
<sequence>MLVPLIFGSCGTPVQMQSKAKVLPSECSSMMAPVRGELMGEAAAPLRIVALGSSSTFGEGASSRSSNYPARLQSLLDRAWGKGHAQVFNKGVNGDTLQHMVARLDRDVYALRPNVVLWQTGTNDAIKKADPQQFRRQLRSEIDKLHGHGVSVILLDSQYLRPEQRPHNYEVFQQAVWDVAAESNTPLLPRYRIMERLLVSGQYRTQDLMSADGLHLNDFSYECLATYASGMLAPLFSARLAQRP</sequence>